<dbReference type="EMBL" id="PJQM01000980">
    <property type="protein sequence ID" value="RCI03543.1"/>
    <property type="molecule type" value="Genomic_DNA"/>
</dbReference>
<dbReference type="PANTHER" id="PTHR12802">
    <property type="entry name" value="SWI/SNF COMPLEX-RELATED"/>
    <property type="match status" value="1"/>
</dbReference>
<feature type="domain" description="HTH myb-type" evidence="7">
    <location>
        <begin position="107"/>
        <end position="152"/>
    </location>
</feature>
<evidence type="ECO:0000313" key="9">
    <source>
        <dbReference type="Proteomes" id="UP000253551"/>
    </source>
</evidence>
<evidence type="ECO:0000259" key="6">
    <source>
        <dbReference type="PROSITE" id="PS51293"/>
    </source>
</evidence>
<keyword evidence="1" id="KW-0805">Transcription regulation</keyword>
<keyword evidence="3" id="KW-0804">Transcription</keyword>
<evidence type="ECO:0000256" key="2">
    <source>
        <dbReference type="ARBA" id="ARBA00023125"/>
    </source>
</evidence>
<evidence type="ECO:0000256" key="3">
    <source>
        <dbReference type="ARBA" id="ARBA00023163"/>
    </source>
</evidence>
<feature type="region of interest" description="Disordered" evidence="5">
    <location>
        <begin position="30"/>
        <end position="103"/>
    </location>
</feature>
<dbReference type="STRING" id="4846.A0A367KMT7"/>
<dbReference type="GO" id="GO:0003677">
    <property type="term" value="F:DNA binding"/>
    <property type="evidence" value="ECO:0007669"/>
    <property type="project" value="UniProtKB-KW"/>
</dbReference>
<accession>A0A367KMT7</accession>
<feature type="compositionally biased region" description="Basic and acidic residues" evidence="5">
    <location>
        <begin position="75"/>
        <end position="89"/>
    </location>
</feature>
<evidence type="ECO:0000256" key="4">
    <source>
        <dbReference type="ARBA" id="ARBA00023242"/>
    </source>
</evidence>
<dbReference type="InterPro" id="IPR009057">
    <property type="entry name" value="Homeodomain-like_sf"/>
</dbReference>
<keyword evidence="9" id="KW-1185">Reference proteome</keyword>
<dbReference type="Proteomes" id="UP000253551">
    <property type="component" value="Unassembled WGS sequence"/>
</dbReference>
<dbReference type="PROSITE" id="PS51294">
    <property type="entry name" value="HTH_MYB"/>
    <property type="match status" value="1"/>
</dbReference>
<dbReference type="PROSITE" id="PS51293">
    <property type="entry name" value="SANT"/>
    <property type="match status" value="1"/>
</dbReference>
<dbReference type="CDD" id="cd00167">
    <property type="entry name" value="SANT"/>
    <property type="match status" value="1"/>
</dbReference>
<dbReference type="Pfam" id="PF00249">
    <property type="entry name" value="Myb_DNA-binding"/>
    <property type="match status" value="1"/>
</dbReference>
<dbReference type="InterPro" id="IPR017884">
    <property type="entry name" value="SANT_dom"/>
</dbReference>
<dbReference type="InterPro" id="IPR017930">
    <property type="entry name" value="Myb_dom"/>
</dbReference>
<evidence type="ECO:0000256" key="5">
    <source>
        <dbReference type="SAM" id="MobiDB-lite"/>
    </source>
</evidence>
<gene>
    <name evidence="8" type="ORF">CU098_010939</name>
</gene>
<organism evidence="8 9">
    <name type="scientific">Rhizopus stolonifer</name>
    <name type="common">Rhizopus nigricans</name>
    <dbReference type="NCBI Taxonomy" id="4846"/>
    <lineage>
        <taxon>Eukaryota</taxon>
        <taxon>Fungi</taxon>
        <taxon>Fungi incertae sedis</taxon>
        <taxon>Mucoromycota</taxon>
        <taxon>Mucoromycotina</taxon>
        <taxon>Mucoromycetes</taxon>
        <taxon>Mucorales</taxon>
        <taxon>Mucorineae</taxon>
        <taxon>Rhizopodaceae</taxon>
        <taxon>Rhizopus</taxon>
    </lineage>
</organism>
<keyword evidence="4" id="KW-0539">Nucleus</keyword>
<dbReference type="OrthoDB" id="2228272at2759"/>
<feature type="compositionally biased region" description="Basic and acidic residues" evidence="5">
    <location>
        <begin position="191"/>
        <end position="336"/>
    </location>
</feature>
<feature type="domain" description="SANT" evidence="6">
    <location>
        <begin position="107"/>
        <end position="152"/>
    </location>
</feature>
<feature type="compositionally biased region" description="Basic and acidic residues" evidence="5">
    <location>
        <begin position="34"/>
        <end position="43"/>
    </location>
</feature>
<evidence type="ECO:0000313" key="8">
    <source>
        <dbReference type="EMBL" id="RCI03543.1"/>
    </source>
</evidence>
<evidence type="ECO:0000256" key="1">
    <source>
        <dbReference type="ARBA" id="ARBA00023015"/>
    </source>
</evidence>
<dbReference type="Gene3D" id="1.10.10.60">
    <property type="entry name" value="Homeodomain-like"/>
    <property type="match status" value="1"/>
</dbReference>
<dbReference type="AlphaFoldDB" id="A0A367KMT7"/>
<keyword evidence="2" id="KW-0238">DNA-binding</keyword>
<dbReference type="SUPFAM" id="SSF46689">
    <property type="entry name" value="Homeodomain-like"/>
    <property type="match status" value="1"/>
</dbReference>
<evidence type="ECO:0000259" key="7">
    <source>
        <dbReference type="PROSITE" id="PS51294"/>
    </source>
</evidence>
<dbReference type="SMART" id="SM00717">
    <property type="entry name" value="SANT"/>
    <property type="match status" value="1"/>
</dbReference>
<dbReference type="InterPro" id="IPR001005">
    <property type="entry name" value="SANT/Myb"/>
</dbReference>
<proteinExistence type="predicted"/>
<protein>
    <submittedName>
        <fullName evidence="8">Uncharacterized protein</fullName>
    </submittedName>
</protein>
<comment type="caution">
    <text evidence="8">The sequence shown here is derived from an EMBL/GenBank/DDBJ whole genome shotgun (WGS) entry which is preliminary data.</text>
</comment>
<reference evidence="8 9" key="1">
    <citation type="journal article" date="2018" name="G3 (Bethesda)">
        <title>Phylogenetic and Phylogenomic Definition of Rhizopus Species.</title>
        <authorList>
            <person name="Gryganskyi A.P."/>
            <person name="Golan J."/>
            <person name="Dolatabadi S."/>
            <person name="Mondo S."/>
            <person name="Robb S."/>
            <person name="Idnurm A."/>
            <person name="Muszewska A."/>
            <person name="Steczkiewicz K."/>
            <person name="Masonjones S."/>
            <person name="Liao H.L."/>
            <person name="Gajdeczka M.T."/>
            <person name="Anike F."/>
            <person name="Vuek A."/>
            <person name="Anishchenko I.M."/>
            <person name="Voigt K."/>
            <person name="de Hoog G.S."/>
            <person name="Smith M.E."/>
            <person name="Heitman J."/>
            <person name="Vilgalys R."/>
            <person name="Stajich J.E."/>
        </authorList>
    </citation>
    <scope>NUCLEOTIDE SEQUENCE [LARGE SCALE GENOMIC DNA]</scope>
    <source>
        <strain evidence="8 9">LSU 92-RS-03</strain>
    </source>
</reference>
<feature type="region of interest" description="Disordered" evidence="5">
    <location>
        <begin position="191"/>
        <end position="347"/>
    </location>
</feature>
<sequence length="361" mass="41856">MSHITCTTTVASTQSKRAFAQDAYDQGGIDYYEYEQREDRDGSYEDYSEDEFDPRKKGSIQPKKEVMKRGRKRKIPQEIEPAKKREPTQSKKPRKPVPEGYNTGVYTELEEKKFLEGLDLFGRDWAKLQEHVATRDANSIRSHAQKHFIKMFRDNIPLSAKIKETGEGYTLSGNPLDPNSSAARPYLKSMAKDNAKKSDAYKADTKKVDDVSKENDIQKEDEITKKETVEKNEEVIKEDKIEKKEKSLDEGDAVEKEEQKIEERDTIEKEDVIMKEQTEKEDGAINERQAKKEDEVSKENEDEKEDKDTKENQVEKEEVQKVKEVEKEENLQKTDEDGMTVSMEKQTEKLSIIENSIIPPW</sequence>
<name>A0A367KMT7_RHIST</name>
<dbReference type="PANTHER" id="PTHR12802:SF173">
    <property type="entry name" value="MYB-LIKE PROTEIN K"/>
    <property type="match status" value="1"/>
</dbReference>